<dbReference type="InterPro" id="IPR038128">
    <property type="entry name" value="Gamma_PGA_hydro_sf"/>
</dbReference>
<organism evidence="1 2">
    <name type="scientific">Desulfacinum infernum DSM 9756</name>
    <dbReference type="NCBI Taxonomy" id="1121391"/>
    <lineage>
        <taxon>Bacteria</taxon>
        <taxon>Pseudomonadati</taxon>
        <taxon>Thermodesulfobacteriota</taxon>
        <taxon>Syntrophobacteria</taxon>
        <taxon>Syntrophobacterales</taxon>
        <taxon>Syntrophobacteraceae</taxon>
        <taxon>Desulfacinum</taxon>
    </lineage>
</organism>
<accession>A0A1M5BVM0</accession>
<dbReference type="Gene3D" id="3.40.630.100">
    <property type="entry name" value="Poly-gamma-glutamate hydrolase, zinc-binding motif"/>
    <property type="match status" value="1"/>
</dbReference>
<sequence>MNIYRSFQQLAEKEREGIDFRIQWRWGRTGIAVMAPHGGGIEPGTSEVARAVAEPHHSFYHLDGLKRKGNGRLHITSTLFDEPAALEMARRSWKVITIHGCDGANPTVYLGGLDEDLRARVATVLRSRGFSSAPHPVFRGDQKENLCNRGSSGAGLQLELSEALRASFFARLDRPGRDHPTPIFFEFVAALKTALAGLSEP</sequence>
<dbReference type="STRING" id="1121391.SAMN02745206_02032"/>
<dbReference type="AlphaFoldDB" id="A0A1M5BVM0"/>
<dbReference type="Pfam" id="PF05908">
    <property type="entry name" value="Gamma_PGA_hydro"/>
    <property type="match status" value="1"/>
</dbReference>
<name>A0A1M5BVM0_9BACT</name>
<evidence type="ECO:0000313" key="2">
    <source>
        <dbReference type="Proteomes" id="UP000184076"/>
    </source>
</evidence>
<evidence type="ECO:0000313" key="1">
    <source>
        <dbReference type="EMBL" id="SHF46327.1"/>
    </source>
</evidence>
<dbReference type="InterPro" id="IPR008585">
    <property type="entry name" value="Gamma_PGA_hydro"/>
</dbReference>
<protein>
    <submittedName>
        <fullName evidence="1">Phage-related replication protein YjqB, UPF0714/DUF867 family</fullName>
    </submittedName>
</protein>
<reference evidence="2" key="1">
    <citation type="submission" date="2016-11" db="EMBL/GenBank/DDBJ databases">
        <authorList>
            <person name="Varghese N."/>
            <person name="Submissions S."/>
        </authorList>
    </citation>
    <scope>NUCLEOTIDE SEQUENCE [LARGE SCALE GENOMIC DNA]</scope>
    <source>
        <strain evidence="2">DSM 9756</strain>
    </source>
</reference>
<dbReference type="EMBL" id="FQVB01000018">
    <property type="protein sequence ID" value="SHF46327.1"/>
    <property type="molecule type" value="Genomic_DNA"/>
</dbReference>
<keyword evidence="2" id="KW-1185">Reference proteome</keyword>
<proteinExistence type="predicted"/>
<gene>
    <name evidence="1" type="ORF">SAMN02745206_02032</name>
</gene>
<dbReference type="Proteomes" id="UP000184076">
    <property type="component" value="Unassembled WGS sequence"/>
</dbReference>
<dbReference type="RefSeq" id="WP_178371960.1">
    <property type="nucleotide sequence ID" value="NZ_FQVB01000018.1"/>
</dbReference>